<name>A0A0D2HQU9_9BACT</name>
<protein>
    <submittedName>
        <fullName evidence="1">Uncharacterized protein</fullName>
    </submittedName>
</protein>
<dbReference type="AlphaFoldDB" id="A0A0D2HQU9"/>
<gene>
    <name evidence="1" type="ORF">X474_17395</name>
</gene>
<reference evidence="1 2" key="1">
    <citation type="submission" date="2013-11" db="EMBL/GenBank/DDBJ databases">
        <title>Metagenomic analysis of a methanogenic consortium involved in long chain n-alkane degradation.</title>
        <authorList>
            <person name="Davidova I.A."/>
            <person name="Callaghan A.V."/>
            <person name="Wawrik B."/>
            <person name="Pruitt S."/>
            <person name="Marks C."/>
            <person name="Duncan K.E."/>
            <person name="Suflita J.M."/>
        </authorList>
    </citation>
    <scope>NUCLEOTIDE SEQUENCE [LARGE SCALE GENOMIC DNA]</scope>
    <source>
        <strain evidence="1 2">SPR</strain>
    </source>
</reference>
<dbReference type="EMBL" id="AZAC01000023">
    <property type="protein sequence ID" value="KIX12853.1"/>
    <property type="molecule type" value="Genomic_DNA"/>
</dbReference>
<proteinExistence type="predicted"/>
<accession>A0A0D2HQU9</accession>
<organism evidence="1 2">
    <name type="scientific">Dethiosulfatarculus sandiegensis</name>
    <dbReference type="NCBI Taxonomy" id="1429043"/>
    <lineage>
        <taxon>Bacteria</taxon>
        <taxon>Pseudomonadati</taxon>
        <taxon>Thermodesulfobacteriota</taxon>
        <taxon>Desulfarculia</taxon>
        <taxon>Desulfarculales</taxon>
        <taxon>Desulfarculaceae</taxon>
        <taxon>Dethiosulfatarculus</taxon>
    </lineage>
</organism>
<evidence type="ECO:0000313" key="2">
    <source>
        <dbReference type="Proteomes" id="UP000032233"/>
    </source>
</evidence>
<sequence>MMHGWVETKVQCTEGSASAWTRPAAKAVPGSRVIAQIEAIRQAQTVSVSQNTAREE</sequence>
<dbReference type="STRING" id="1429043.X474_17395"/>
<evidence type="ECO:0000313" key="1">
    <source>
        <dbReference type="EMBL" id="KIX12853.1"/>
    </source>
</evidence>
<dbReference type="RefSeq" id="WP_156360792.1">
    <property type="nucleotide sequence ID" value="NZ_AZAC01000023.1"/>
</dbReference>
<dbReference type="Proteomes" id="UP000032233">
    <property type="component" value="Unassembled WGS sequence"/>
</dbReference>
<dbReference type="InParanoid" id="A0A0D2HQU9"/>
<comment type="caution">
    <text evidence="1">The sequence shown here is derived from an EMBL/GenBank/DDBJ whole genome shotgun (WGS) entry which is preliminary data.</text>
</comment>
<keyword evidence="2" id="KW-1185">Reference proteome</keyword>